<evidence type="ECO:0000256" key="8">
    <source>
        <dbReference type="HAMAP-Rule" id="MF_00201"/>
    </source>
</evidence>
<reference evidence="10 11" key="1">
    <citation type="submission" date="2016-10" db="EMBL/GenBank/DDBJ databases">
        <authorList>
            <person name="de Groot N.N."/>
        </authorList>
    </citation>
    <scope>NUCLEOTIDE SEQUENCE [LARGE SCALE GENOMIC DNA]</scope>
    <source>
        <strain>J11</strain>
        <strain evidence="11">PG 39</strain>
    </source>
</reference>
<dbReference type="InterPro" id="IPR012340">
    <property type="entry name" value="NA-bd_OB-fold"/>
</dbReference>
<sequence>MARRPSYRDHAVVVRTYDFGEADRIIVLLTRAHGLVRGVAKGVRRAKSRFGSRLQPFVLLDVQLYSGRNLDTITAADTLEFFGAGIIEVWENYTSACAVLESAEKLAVAHYGEDPTLFDAVVQALRELQELKDSEGEQYPTLIVDRFLLQAMAHEGWSPSLFNCAACNNPGPHRSFHPGHGGAVCGTCRPPGSPRVHPETLHLMWLLLHDSELDTVPENFPTLVAEAHQLTRSYLQWHLERSIASLKVMDQ</sequence>
<gene>
    <name evidence="8" type="primary">recO</name>
    <name evidence="10" type="ORF">SAMN05660282_00526</name>
</gene>
<evidence type="ECO:0000256" key="5">
    <source>
        <dbReference type="ARBA" id="ARBA00023172"/>
    </source>
</evidence>
<accession>A0A1I2QM28</accession>
<keyword evidence="5 8" id="KW-0233">DNA recombination</keyword>
<evidence type="ECO:0000256" key="1">
    <source>
        <dbReference type="ARBA" id="ARBA00003065"/>
    </source>
</evidence>
<dbReference type="InterPro" id="IPR003717">
    <property type="entry name" value="RecO"/>
</dbReference>
<dbReference type="GO" id="GO:0006302">
    <property type="term" value="P:double-strand break repair"/>
    <property type="evidence" value="ECO:0007669"/>
    <property type="project" value="TreeGrafter"/>
</dbReference>
<dbReference type="InterPro" id="IPR042242">
    <property type="entry name" value="RecO_C"/>
</dbReference>
<keyword evidence="4 8" id="KW-0227">DNA damage</keyword>
<dbReference type="GO" id="GO:0006310">
    <property type="term" value="P:DNA recombination"/>
    <property type="evidence" value="ECO:0007669"/>
    <property type="project" value="UniProtKB-UniRule"/>
</dbReference>
<evidence type="ECO:0000313" key="11">
    <source>
        <dbReference type="Proteomes" id="UP000199065"/>
    </source>
</evidence>
<dbReference type="SUPFAM" id="SSF57863">
    <property type="entry name" value="ArfGap/RecO-like zinc finger"/>
    <property type="match status" value="1"/>
</dbReference>
<evidence type="ECO:0000259" key="9">
    <source>
        <dbReference type="Pfam" id="PF11967"/>
    </source>
</evidence>
<dbReference type="NCBIfam" id="TIGR00613">
    <property type="entry name" value="reco"/>
    <property type="match status" value="1"/>
</dbReference>
<dbReference type="OrthoDB" id="9812244at2"/>
<dbReference type="SUPFAM" id="SSF50249">
    <property type="entry name" value="Nucleic acid-binding proteins"/>
    <property type="match status" value="1"/>
</dbReference>
<dbReference type="InterPro" id="IPR037278">
    <property type="entry name" value="ARFGAP/RecO"/>
</dbReference>
<dbReference type="Proteomes" id="UP000199065">
    <property type="component" value="Unassembled WGS sequence"/>
</dbReference>
<evidence type="ECO:0000256" key="7">
    <source>
        <dbReference type="ARBA" id="ARBA00033409"/>
    </source>
</evidence>
<dbReference type="RefSeq" id="WP_092284117.1">
    <property type="nucleotide sequence ID" value="NZ_FOPJ01000002.1"/>
</dbReference>
<dbReference type="PANTHER" id="PTHR33991:SF1">
    <property type="entry name" value="DNA REPAIR PROTEIN RECO"/>
    <property type="match status" value="1"/>
</dbReference>
<dbReference type="InterPro" id="IPR022572">
    <property type="entry name" value="DNA_rep/recomb_RecO_N"/>
</dbReference>
<organism evidence="10 11">
    <name type="scientific">Corynebacterium spheniscorum</name>
    <dbReference type="NCBI Taxonomy" id="185761"/>
    <lineage>
        <taxon>Bacteria</taxon>
        <taxon>Bacillati</taxon>
        <taxon>Actinomycetota</taxon>
        <taxon>Actinomycetes</taxon>
        <taxon>Mycobacteriales</taxon>
        <taxon>Corynebacteriaceae</taxon>
        <taxon>Corynebacterium</taxon>
    </lineage>
</organism>
<dbReference type="Pfam" id="PF11967">
    <property type="entry name" value="RecO_N"/>
    <property type="match status" value="1"/>
</dbReference>
<feature type="domain" description="DNA replication/recombination mediator RecO N-terminal" evidence="9">
    <location>
        <begin position="6"/>
        <end position="81"/>
    </location>
</feature>
<dbReference type="Gene3D" id="2.40.50.140">
    <property type="entry name" value="Nucleic acid-binding proteins"/>
    <property type="match status" value="1"/>
</dbReference>
<dbReference type="AlphaFoldDB" id="A0A1I2QM28"/>
<dbReference type="PANTHER" id="PTHR33991">
    <property type="entry name" value="DNA REPAIR PROTEIN RECO"/>
    <property type="match status" value="1"/>
</dbReference>
<dbReference type="EMBL" id="FOPJ01000002">
    <property type="protein sequence ID" value="SFG29502.1"/>
    <property type="molecule type" value="Genomic_DNA"/>
</dbReference>
<dbReference type="STRING" id="185761.SAMN05660282_00526"/>
<evidence type="ECO:0000313" key="10">
    <source>
        <dbReference type="EMBL" id="SFG29502.1"/>
    </source>
</evidence>
<evidence type="ECO:0000256" key="2">
    <source>
        <dbReference type="ARBA" id="ARBA00007452"/>
    </source>
</evidence>
<evidence type="ECO:0000256" key="3">
    <source>
        <dbReference type="ARBA" id="ARBA00021310"/>
    </source>
</evidence>
<dbReference type="Gene3D" id="1.20.1440.120">
    <property type="entry name" value="Recombination protein O, C-terminal domain"/>
    <property type="match status" value="1"/>
</dbReference>
<keyword evidence="6 8" id="KW-0234">DNA repair</keyword>
<comment type="similarity">
    <text evidence="2 8">Belongs to the RecO family.</text>
</comment>
<name>A0A1I2QM28_9CORY</name>
<evidence type="ECO:0000256" key="4">
    <source>
        <dbReference type="ARBA" id="ARBA00022763"/>
    </source>
</evidence>
<proteinExistence type="inferred from homology"/>
<dbReference type="GO" id="GO:0043590">
    <property type="term" value="C:bacterial nucleoid"/>
    <property type="evidence" value="ECO:0007669"/>
    <property type="project" value="TreeGrafter"/>
</dbReference>
<comment type="function">
    <text evidence="1 8">Involved in DNA repair and RecF pathway recombination.</text>
</comment>
<dbReference type="HAMAP" id="MF_00201">
    <property type="entry name" value="RecO"/>
    <property type="match status" value="1"/>
</dbReference>
<protein>
    <recommendedName>
        <fullName evidence="3 8">DNA repair protein RecO</fullName>
    </recommendedName>
    <alternativeName>
        <fullName evidence="7 8">Recombination protein O</fullName>
    </alternativeName>
</protein>
<evidence type="ECO:0000256" key="6">
    <source>
        <dbReference type="ARBA" id="ARBA00023204"/>
    </source>
</evidence>
<keyword evidence="11" id="KW-1185">Reference proteome</keyword>
<dbReference type="Pfam" id="PF02565">
    <property type="entry name" value="RecO_C"/>
    <property type="match status" value="1"/>
</dbReference>